<comment type="caution">
    <text evidence="1">The sequence shown here is derived from an EMBL/GenBank/DDBJ whole genome shotgun (WGS) entry which is preliminary data.</text>
</comment>
<protein>
    <recommendedName>
        <fullName evidence="3">Keratin</fullName>
    </recommendedName>
</protein>
<feature type="non-terminal residue" evidence="1">
    <location>
        <position position="92"/>
    </location>
</feature>
<reference evidence="1 2" key="1">
    <citation type="submission" date="2024-05" db="EMBL/GenBank/DDBJ databases">
        <title>Genome sequencing and assembly of Indian major carp, Cirrhinus mrigala (Hamilton, 1822).</title>
        <authorList>
            <person name="Mohindra V."/>
            <person name="Chowdhury L.M."/>
            <person name="Lal K."/>
            <person name="Jena J.K."/>
        </authorList>
    </citation>
    <scope>NUCLEOTIDE SEQUENCE [LARGE SCALE GENOMIC DNA]</scope>
    <source>
        <strain evidence="1">CM1030</strain>
        <tissue evidence="1">Blood</tissue>
    </source>
</reference>
<gene>
    <name evidence="1" type="ORF">M9458_000838</name>
</gene>
<proteinExistence type="predicted"/>
<accession>A0ABD0RZZ6</accession>
<evidence type="ECO:0008006" key="3">
    <source>
        <dbReference type="Google" id="ProtNLM"/>
    </source>
</evidence>
<sequence length="92" mass="9554">CGDLCAPITVCQAPDEWINDTSVPPAATQCPAGRQYCPYAERCLPLASPCHPGACVNCSGVSPLPAGTQYPEYRLVGEVLISLPAGPPSNIL</sequence>
<name>A0ABD0RZZ6_CIRMR</name>
<evidence type="ECO:0000313" key="1">
    <source>
        <dbReference type="EMBL" id="KAL0202820.1"/>
    </source>
</evidence>
<dbReference type="Proteomes" id="UP001529510">
    <property type="component" value="Unassembled WGS sequence"/>
</dbReference>
<evidence type="ECO:0000313" key="2">
    <source>
        <dbReference type="Proteomes" id="UP001529510"/>
    </source>
</evidence>
<dbReference type="EMBL" id="JAMKFB020000001">
    <property type="protein sequence ID" value="KAL0202820.1"/>
    <property type="molecule type" value="Genomic_DNA"/>
</dbReference>
<feature type="non-terminal residue" evidence="1">
    <location>
        <position position="1"/>
    </location>
</feature>
<organism evidence="1 2">
    <name type="scientific">Cirrhinus mrigala</name>
    <name type="common">Mrigala</name>
    <dbReference type="NCBI Taxonomy" id="683832"/>
    <lineage>
        <taxon>Eukaryota</taxon>
        <taxon>Metazoa</taxon>
        <taxon>Chordata</taxon>
        <taxon>Craniata</taxon>
        <taxon>Vertebrata</taxon>
        <taxon>Euteleostomi</taxon>
        <taxon>Actinopterygii</taxon>
        <taxon>Neopterygii</taxon>
        <taxon>Teleostei</taxon>
        <taxon>Ostariophysi</taxon>
        <taxon>Cypriniformes</taxon>
        <taxon>Cyprinidae</taxon>
        <taxon>Labeoninae</taxon>
        <taxon>Labeonini</taxon>
        <taxon>Cirrhinus</taxon>
    </lineage>
</organism>
<keyword evidence="2" id="KW-1185">Reference proteome</keyword>
<dbReference type="AlphaFoldDB" id="A0ABD0RZZ6"/>